<evidence type="ECO:0000313" key="2">
    <source>
        <dbReference type="Proteomes" id="UP001356427"/>
    </source>
</evidence>
<sequence length="88" mass="9779">MVVVKPKPDATPASRIRSTLYKGYSGELPDPSPLNPLPAFCVGTLGPFPNSGTWGWKTEIVPLKQHWNSSLLQTSAPSWSRRLYHIFT</sequence>
<evidence type="ECO:0000313" key="1">
    <source>
        <dbReference type="EMBL" id="KAK6326607.1"/>
    </source>
</evidence>
<dbReference type="EMBL" id="JAGTTL010000002">
    <property type="protein sequence ID" value="KAK6326607.1"/>
    <property type="molecule type" value="Genomic_DNA"/>
</dbReference>
<name>A0AAN8MGE4_9TELE</name>
<dbReference type="AlphaFoldDB" id="A0AAN8MGE4"/>
<organism evidence="1 2">
    <name type="scientific">Coregonus suidteri</name>
    <dbReference type="NCBI Taxonomy" id="861788"/>
    <lineage>
        <taxon>Eukaryota</taxon>
        <taxon>Metazoa</taxon>
        <taxon>Chordata</taxon>
        <taxon>Craniata</taxon>
        <taxon>Vertebrata</taxon>
        <taxon>Euteleostomi</taxon>
        <taxon>Actinopterygii</taxon>
        <taxon>Neopterygii</taxon>
        <taxon>Teleostei</taxon>
        <taxon>Protacanthopterygii</taxon>
        <taxon>Salmoniformes</taxon>
        <taxon>Salmonidae</taxon>
        <taxon>Coregoninae</taxon>
        <taxon>Coregonus</taxon>
    </lineage>
</organism>
<proteinExistence type="predicted"/>
<dbReference type="Proteomes" id="UP001356427">
    <property type="component" value="Unassembled WGS sequence"/>
</dbReference>
<gene>
    <name evidence="1" type="ORF">J4Q44_G00022520</name>
</gene>
<protein>
    <submittedName>
        <fullName evidence="1">Uncharacterized protein</fullName>
    </submittedName>
</protein>
<accession>A0AAN8MGE4</accession>
<keyword evidence="2" id="KW-1185">Reference proteome</keyword>
<reference evidence="1 2" key="1">
    <citation type="submission" date="2021-04" db="EMBL/GenBank/DDBJ databases">
        <authorList>
            <person name="De Guttry C."/>
            <person name="Zahm M."/>
            <person name="Klopp C."/>
            <person name="Cabau C."/>
            <person name="Louis A."/>
            <person name="Berthelot C."/>
            <person name="Parey E."/>
            <person name="Roest Crollius H."/>
            <person name="Montfort J."/>
            <person name="Robinson-Rechavi M."/>
            <person name="Bucao C."/>
            <person name="Bouchez O."/>
            <person name="Gislard M."/>
            <person name="Lluch J."/>
            <person name="Milhes M."/>
            <person name="Lampietro C."/>
            <person name="Lopez Roques C."/>
            <person name="Donnadieu C."/>
            <person name="Braasch I."/>
            <person name="Desvignes T."/>
            <person name="Postlethwait J."/>
            <person name="Bobe J."/>
            <person name="Wedekind C."/>
            <person name="Guiguen Y."/>
        </authorList>
    </citation>
    <scope>NUCLEOTIDE SEQUENCE [LARGE SCALE GENOMIC DNA]</scope>
    <source>
        <strain evidence="1">Cs_M1</strain>
        <tissue evidence="1">Blood</tissue>
    </source>
</reference>
<comment type="caution">
    <text evidence="1">The sequence shown here is derived from an EMBL/GenBank/DDBJ whole genome shotgun (WGS) entry which is preliminary data.</text>
</comment>